<keyword evidence="3" id="KW-0732">Signal</keyword>
<organism evidence="5 7">
    <name type="scientific">Ignatzschineria cameli</name>
    <dbReference type="NCBI Taxonomy" id="2182793"/>
    <lineage>
        <taxon>Bacteria</taxon>
        <taxon>Pseudomonadati</taxon>
        <taxon>Pseudomonadota</taxon>
        <taxon>Gammaproteobacteria</taxon>
        <taxon>Cardiobacteriales</taxon>
        <taxon>Ignatzschineriaceae</taxon>
        <taxon>Ignatzschineria</taxon>
    </lineage>
</organism>
<evidence type="ECO:0000256" key="1">
    <source>
        <dbReference type="PIRSR" id="PIRSR611757-1"/>
    </source>
</evidence>
<feature type="domain" description="Transglycosylase SLT" evidence="4">
    <location>
        <begin position="71"/>
        <end position="370"/>
    </location>
</feature>
<feature type="compositionally biased region" description="Low complexity" evidence="2">
    <location>
        <begin position="27"/>
        <end position="36"/>
    </location>
</feature>
<evidence type="ECO:0000313" key="7">
    <source>
        <dbReference type="Proteomes" id="UP000245059"/>
    </source>
</evidence>
<dbReference type="EMBL" id="QEWV01000005">
    <property type="protein sequence ID" value="PWD91637.1"/>
    <property type="molecule type" value="Genomic_DNA"/>
</dbReference>
<sequence length="377" mass="42428">MRLRLLTVTLISAMTLSACASNSANESNLSQSQASEPAHIQQSIQRSTPQPKRTAAQINPNTRPDKSDLAQRQDVQEFINKVSREQNLDPRWMSEILDHTTIQPKIIAAMNRPAEGVMNWGKYRPIFLTEKRINDGVKFYNQYKEAFLRAEEIYGVDRFVIAAIIGVETGYGQNKGSWKVVDALSTLAFDYPRRASYFSGELANFFKILNENGGDPFSYRGSYAGAMGYPQFMPSSYLAYAVDFDGDGKRDLWNNPVDAIGSVGNYLMKSGWVRGGKIAEQVEVSRNNLAYQALKQSGRLTPPKETIQMLRNAGVIIPQGTPNAKVTLFEFEVSAEPKVDEWWIGYQNFYAITRYNHSKLYALAVYQVAEAIRKGVR</sequence>
<comment type="caution">
    <text evidence="5">The sequence shown here is derived from an EMBL/GenBank/DDBJ whole genome shotgun (WGS) entry which is preliminary data.</text>
</comment>
<dbReference type="AlphaFoldDB" id="A0A2U2AQB0"/>
<dbReference type="SUPFAM" id="SSF53955">
    <property type="entry name" value="Lysozyme-like"/>
    <property type="match status" value="1"/>
</dbReference>
<evidence type="ECO:0000313" key="8">
    <source>
        <dbReference type="Proteomes" id="UP000245217"/>
    </source>
</evidence>
<dbReference type="PROSITE" id="PS51257">
    <property type="entry name" value="PROKAR_LIPOPROTEIN"/>
    <property type="match status" value="1"/>
</dbReference>
<evidence type="ECO:0000313" key="6">
    <source>
        <dbReference type="EMBL" id="PWD91637.1"/>
    </source>
</evidence>
<dbReference type="Pfam" id="PF13406">
    <property type="entry name" value="SLT_2"/>
    <property type="match status" value="1"/>
</dbReference>
<dbReference type="InterPro" id="IPR023346">
    <property type="entry name" value="Lysozyme-like_dom_sf"/>
</dbReference>
<dbReference type="InterPro" id="IPR011757">
    <property type="entry name" value="Lytic_transglycosylase_MltB"/>
</dbReference>
<proteinExistence type="predicted"/>
<name>A0A2U2AQB0_9GAMM</name>
<dbReference type="OrthoDB" id="9772911at2"/>
<reference evidence="5" key="1">
    <citation type="journal article" date="2018" name="Genome Announc.">
        <title>Ignatzschineria cameli sp. nov., isolated from necrotic foot tissue of dromedaries (Camelus dromedarius) and associated maggots (Wohlfahrtia species) in Dubai.</title>
        <authorList>
            <person name="Tsang C.C."/>
            <person name="Tang J.Y."/>
            <person name="Fong J.Y."/>
            <person name="Kinne J."/>
            <person name="Lee H.H."/>
            <person name="Joseph M."/>
            <person name="Jose S."/>
            <person name="Schuster R.K."/>
            <person name="Tang Y."/>
            <person name="Sivakumar S."/>
            <person name="Chen J.H."/>
            <person name="Teng J.L."/>
            <person name="Lau S.K."/>
            <person name="Wernery U."/>
            <person name="Woo P.C."/>
        </authorList>
    </citation>
    <scope>NUCLEOTIDE SEQUENCE</scope>
    <source>
        <strain evidence="5">UAE-HKU57</strain>
        <strain evidence="6">UAE-HKU58</strain>
    </source>
</reference>
<reference evidence="7 8" key="2">
    <citation type="submission" date="2018-05" db="EMBL/GenBank/DDBJ databases">
        <title>Ignatzschineria dubaiensis sp. nov., isolated from necrotic foot tissues of dromedaries (Camelus dromedarius) and associated maggots in Dubai, United Arab Emirates.</title>
        <authorList>
            <person name="Tsang C.C."/>
            <person name="Tang J.Y.M."/>
            <person name="Fong J.Y.H."/>
            <person name="Kinne J."/>
            <person name="Lee H.H."/>
            <person name="Joseph M."/>
            <person name="Jose S."/>
            <person name="Schuster R.K."/>
            <person name="Tang Y."/>
            <person name="Sivakumar S."/>
            <person name="Chen J.H.K."/>
            <person name="Teng J.L.L."/>
            <person name="Lau S.K.P."/>
            <person name="Wernery U."/>
            <person name="Woo P.C.Y."/>
        </authorList>
    </citation>
    <scope>NUCLEOTIDE SEQUENCE [LARGE SCALE GENOMIC DNA]</scope>
    <source>
        <strain evidence="7">UAE-HKU57</strain>
        <strain evidence="8">UAE-HKU58</strain>
    </source>
</reference>
<feature type="region of interest" description="Disordered" evidence="2">
    <location>
        <begin position="27"/>
        <end position="70"/>
    </location>
</feature>
<feature type="chain" id="PRO_5015532018" evidence="3">
    <location>
        <begin position="21"/>
        <end position="377"/>
    </location>
</feature>
<dbReference type="GO" id="GO:0009253">
    <property type="term" value="P:peptidoglycan catabolic process"/>
    <property type="evidence" value="ECO:0007669"/>
    <property type="project" value="TreeGrafter"/>
</dbReference>
<evidence type="ECO:0000256" key="2">
    <source>
        <dbReference type="SAM" id="MobiDB-lite"/>
    </source>
</evidence>
<feature type="active site" evidence="1">
    <location>
        <position position="168"/>
    </location>
</feature>
<dbReference type="PANTHER" id="PTHR30163">
    <property type="entry name" value="MEMBRANE-BOUND LYTIC MUREIN TRANSGLYCOSYLASE B"/>
    <property type="match status" value="1"/>
</dbReference>
<accession>A0A2U2AQB0</accession>
<feature type="compositionally biased region" description="Polar residues" evidence="2">
    <location>
        <begin position="40"/>
        <end position="62"/>
    </location>
</feature>
<dbReference type="InterPro" id="IPR043426">
    <property type="entry name" value="MltB-like"/>
</dbReference>
<dbReference type="GO" id="GO:0008933">
    <property type="term" value="F:peptidoglycan lytic transglycosylase activity"/>
    <property type="evidence" value="ECO:0007669"/>
    <property type="project" value="TreeGrafter"/>
</dbReference>
<dbReference type="Gene3D" id="1.10.8.350">
    <property type="entry name" value="Bacterial muramidase"/>
    <property type="match status" value="1"/>
</dbReference>
<feature type="signal peptide" evidence="3">
    <location>
        <begin position="1"/>
        <end position="20"/>
    </location>
</feature>
<dbReference type="Gene3D" id="1.10.530.10">
    <property type="match status" value="1"/>
</dbReference>
<dbReference type="RefSeq" id="WP_109201768.1">
    <property type="nucleotide sequence ID" value="NZ_QEWS01000005.1"/>
</dbReference>
<evidence type="ECO:0000256" key="3">
    <source>
        <dbReference type="SAM" id="SignalP"/>
    </source>
</evidence>
<dbReference type="Proteomes" id="UP000245059">
    <property type="component" value="Unassembled WGS sequence"/>
</dbReference>
<dbReference type="EMBL" id="QEWW01000004">
    <property type="protein sequence ID" value="PWD85748.1"/>
    <property type="molecule type" value="Genomic_DNA"/>
</dbReference>
<dbReference type="PANTHER" id="PTHR30163:SF9">
    <property type="entry name" value="MEMBRANE-BOUND LYTIC MUREIN TRANSGLYCOSYLASE B"/>
    <property type="match status" value="1"/>
</dbReference>
<dbReference type="InterPro" id="IPR031304">
    <property type="entry name" value="SLT_2"/>
</dbReference>
<evidence type="ECO:0000259" key="4">
    <source>
        <dbReference type="Pfam" id="PF13406"/>
    </source>
</evidence>
<dbReference type="Proteomes" id="UP000245217">
    <property type="component" value="Unassembled WGS sequence"/>
</dbReference>
<keyword evidence="8" id="KW-1185">Reference proteome</keyword>
<evidence type="ECO:0000313" key="5">
    <source>
        <dbReference type="EMBL" id="PWD85748.1"/>
    </source>
</evidence>
<dbReference type="FunFam" id="1.10.8.350:FF:000001">
    <property type="entry name" value="Lytic murein transglycosylase B"/>
    <property type="match status" value="1"/>
</dbReference>
<dbReference type="CDD" id="cd13399">
    <property type="entry name" value="Slt35-like"/>
    <property type="match status" value="1"/>
</dbReference>
<protein>
    <submittedName>
        <fullName evidence="5">Lytic murein transglycosylase B</fullName>
    </submittedName>
</protein>
<dbReference type="NCBIfam" id="TIGR02282">
    <property type="entry name" value="MltB"/>
    <property type="match status" value="1"/>
</dbReference>
<gene>
    <name evidence="5" type="primary">mltB</name>
    <name evidence="5" type="ORF">DC077_06855</name>
    <name evidence="6" type="ORF">DC078_06475</name>
</gene>